<accession>B9SYT8</accession>
<dbReference type="InterPro" id="IPR050592">
    <property type="entry name" value="GDSL_lipolytic_enzyme"/>
</dbReference>
<evidence type="ECO:0000313" key="4">
    <source>
        <dbReference type="Proteomes" id="UP000008311"/>
    </source>
</evidence>
<name>B9SYT8_RICCO</name>
<keyword evidence="4" id="KW-1185">Reference proteome</keyword>
<keyword evidence="2" id="KW-0732">Signal</keyword>
<gene>
    <name evidence="3" type="ORF">RCOM_0362920</name>
</gene>
<dbReference type="PROSITE" id="PS01098">
    <property type="entry name" value="LIPASE_GDSL_SER"/>
    <property type="match status" value="1"/>
</dbReference>
<evidence type="ECO:0000256" key="2">
    <source>
        <dbReference type="SAM" id="SignalP"/>
    </source>
</evidence>
<evidence type="ECO:0000256" key="1">
    <source>
        <dbReference type="ARBA" id="ARBA00008668"/>
    </source>
</evidence>
<feature type="signal peptide" evidence="2">
    <location>
        <begin position="1"/>
        <end position="24"/>
    </location>
</feature>
<dbReference type="Proteomes" id="UP000008311">
    <property type="component" value="Unassembled WGS sequence"/>
</dbReference>
<dbReference type="GO" id="GO:0006629">
    <property type="term" value="P:lipid metabolic process"/>
    <property type="evidence" value="ECO:0007669"/>
    <property type="project" value="InterPro"/>
</dbReference>
<reference evidence="4" key="1">
    <citation type="journal article" date="2010" name="Nat. Biotechnol.">
        <title>Draft genome sequence of the oilseed species Ricinus communis.</title>
        <authorList>
            <person name="Chan A.P."/>
            <person name="Crabtree J."/>
            <person name="Zhao Q."/>
            <person name="Lorenzi H."/>
            <person name="Orvis J."/>
            <person name="Puiu D."/>
            <person name="Melake-Berhan A."/>
            <person name="Jones K.M."/>
            <person name="Redman J."/>
            <person name="Chen G."/>
            <person name="Cahoon E.B."/>
            <person name="Gedil M."/>
            <person name="Stanke M."/>
            <person name="Haas B.J."/>
            <person name="Wortman J.R."/>
            <person name="Fraser-Liggett C.M."/>
            <person name="Ravel J."/>
            <person name="Rabinowicz P.D."/>
        </authorList>
    </citation>
    <scope>NUCLEOTIDE SEQUENCE [LARGE SCALE GENOMIC DNA]</scope>
    <source>
        <strain evidence="4">cv. Hale</strain>
    </source>
</reference>
<proteinExistence type="inferred from homology"/>
<organism evidence="3 4">
    <name type="scientific">Ricinus communis</name>
    <name type="common">Castor bean</name>
    <dbReference type="NCBI Taxonomy" id="3988"/>
    <lineage>
        <taxon>Eukaryota</taxon>
        <taxon>Viridiplantae</taxon>
        <taxon>Streptophyta</taxon>
        <taxon>Embryophyta</taxon>
        <taxon>Tracheophyta</taxon>
        <taxon>Spermatophyta</taxon>
        <taxon>Magnoliopsida</taxon>
        <taxon>eudicotyledons</taxon>
        <taxon>Gunneridae</taxon>
        <taxon>Pentapetalae</taxon>
        <taxon>rosids</taxon>
        <taxon>fabids</taxon>
        <taxon>Malpighiales</taxon>
        <taxon>Euphorbiaceae</taxon>
        <taxon>Acalyphoideae</taxon>
        <taxon>Acalypheae</taxon>
        <taxon>Ricinus</taxon>
    </lineage>
</organism>
<dbReference type="InterPro" id="IPR008265">
    <property type="entry name" value="Lipase_GDSL_AS"/>
</dbReference>
<dbReference type="Pfam" id="PF00657">
    <property type="entry name" value="Lipase_GDSL"/>
    <property type="match status" value="1"/>
</dbReference>
<sequence>MKFLPVSILLLLLLGNSLFPLNYAVPSISLPNDRKVPAVFVFGDSIVDTGNNNYIKTSAKCNFPPYGRDFIGGKPTGRFSNGRVPSDLIAEALGVKKILPAYLDPNLQLQDLLTGVCFASGGNGYDPITSTLAPAFSLSDQLNQFKEYTQKIKSAVGEERSAAILSKSVFVICTGANDIVNNYFTLPFRRLHYDVNSYADFLVNSASSFIQVRTLSTTTATNRKNLSAKSGFMCHKIITAPY</sequence>
<comment type="similarity">
    <text evidence="1">Belongs to the 'GDSL' lipolytic enzyme family.</text>
</comment>
<dbReference type="PANTHER" id="PTHR45642:SF135">
    <property type="entry name" value="GDSL ESTERASE_LIPASE EXL2"/>
    <property type="match status" value="1"/>
</dbReference>
<dbReference type="InterPro" id="IPR036514">
    <property type="entry name" value="SGNH_hydro_sf"/>
</dbReference>
<dbReference type="GO" id="GO:0016298">
    <property type="term" value="F:lipase activity"/>
    <property type="evidence" value="ECO:0007669"/>
    <property type="project" value="InterPro"/>
</dbReference>
<feature type="chain" id="PRO_5002892183" evidence="2">
    <location>
        <begin position="25"/>
        <end position="242"/>
    </location>
</feature>
<dbReference type="Gene3D" id="3.40.50.1110">
    <property type="entry name" value="SGNH hydrolase"/>
    <property type="match status" value="1"/>
</dbReference>
<evidence type="ECO:0000313" key="3">
    <source>
        <dbReference type="EMBL" id="EEF31242.1"/>
    </source>
</evidence>
<dbReference type="STRING" id="3988.B9SYT8"/>
<dbReference type="AlphaFoldDB" id="B9SYT8"/>
<dbReference type="eggNOG" id="ENOG502QW19">
    <property type="taxonomic scope" value="Eukaryota"/>
</dbReference>
<protein>
    <submittedName>
        <fullName evidence="3">Zinc finger protein, putative</fullName>
    </submittedName>
</protein>
<dbReference type="PANTHER" id="PTHR45642">
    <property type="entry name" value="GDSL ESTERASE/LIPASE EXL3"/>
    <property type="match status" value="1"/>
</dbReference>
<dbReference type="EMBL" id="EQ974258">
    <property type="protein sequence ID" value="EEF31242.1"/>
    <property type="molecule type" value="Genomic_DNA"/>
</dbReference>
<dbReference type="InParanoid" id="B9SYT8"/>
<dbReference type="InterPro" id="IPR001087">
    <property type="entry name" value="GDSL"/>
</dbReference>